<dbReference type="PANTHER" id="PTHR11934:SF0">
    <property type="entry name" value="RIBOSE-5-PHOSPHATE ISOMERASE"/>
    <property type="match status" value="1"/>
</dbReference>
<dbReference type="Proteomes" id="UP000199206">
    <property type="component" value="Unassembled WGS sequence"/>
</dbReference>
<dbReference type="PANTHER" id="PTHR11934">
    <property type="entry name" value="RIBOSE-5-PHOSPHATE ISOMERASE"/>
    <property type="match status" value="1"/>
</dbReference>
<dbReference type="EMBL" id="FOCF01000005">
    <property type="protein sequence ID" value="SEN25400.1"/>
    <property type="molecule type" value="Genomic_DNA"/>
</dbReference>
<dbReference type="HAMAP" id="MF_00170">
    <property type="entry name" value="Rib_5P_isom_A"/>
    <property type="match status" value="1"/>
</dbReference>
<comment type="catalytic activity">
    <reaction evidence="1 3">
        <text>aldehydo-D-ribose 5-phosphate = D-ribulose 5-phosphate</text>
        <dbReference type="Rhea" id="RHEA:14657"/>
        <dbReference type="ChEBI" id="CHEBI:58121"/>
        <dbReference type="ChEBI" id="CHEBI:58273"/>
        <dbReference type="EC" id="5.3.1.6"/>
    </reaction>
</comment>
<dbReference type="OrthoDB" id="5870696at2"/>
<proteinExistence type="inferred from homology"/>
<dbReference type="Gene3D" id="3.30.70.260">
    <property type="match status" value="1"/>
</dbReference>
<dbReference type="Gene3D" id="3.40.50.1360">
    <property type="match status" value="1"/>
</dbReference>
<comment type="subunit">
    <text evidence="3">Homodimer.</text>
</comment>
<accession>A0A1H8F194</accession>
<dbReference type="FunFam" id="3.40.50.1360:FF:000001">
    <property type="entry name" value="Ribose-5-phosphate isomerase A"/>
    <property type="match status" value="1"/>
</dbReference>
<comment type="pathway">
    <text evidence="3">Carbohydrate degradation; pentose phosphate pathway; D-ribose 5-phosphate from D-ribulose 5-phosphate (non-oxidative stage): step 1/1.</text>
</comment>
<comment type="function">
    <text evidence="3">Catalyzes the reversible conversion of ribose-5-phosphate to ribulose 5-phosphate.</text>
</comment>
<evidence type="ECO:0000256" key="1">
    <source>
        <dbReference type="ARBA" id="ARBA00001713"/>
    </source>
</evidence>
<protein>
    <recommendedName>
        <fullName evidence="3">Ribose-5-phosphate isomerase A</fullName>
        <ecNumber evidence="3">5.3.1.6</ecNumber>
    </recommendedName>
    <alternativeName>
        <fullName evidence="3">Phosphoriboisomerase A</fullName>
        <shortName evidence="3">PRI</shortName>
    </alternativeName>
</protein>
<dbReference type="InterPro" id="IPR020672">
    <property type="entry name" value="Ribose5P_isomerase_typA_subgr"/>
</dbReference>
<dbReference type="CDD" id="cd01398">
    <property type="entry name" value="RPI_A"/>
    <property type="match status" value="1"/>
</dbReference>
<dbReference type="AlphaFoldDB" id="A0A1H8F194"/>
<feature type="binding site" evidence="3">
    <location>
        <begin position="27"/>
        <end position="30"/>
    </location>
    <ligand>
        <name>substrate</name>
    </ligand>
</feature>
<keyword evidence="5" id="KW-1185">Reference proteome</keyword>
<dbReference type="GO" id="GO:0009052">
    <property type="term" value="P:pentose-phosphate shunt, non-oxidative branch"/>
    <property type="evidence" value="ECO:0007669"/>
    <property type="project" value="UniProtKB-UniRule"/>
</dbReference>
<dbReference type="SUPFAM" id="SSF100950">
    <property type="entry name" value="NagB/RpiA/CoA transferase-like"/>
    <property type="match status" value="1"/>
</dbReference>
<evidence type="ECO:0000313" key="5">
    <source>
        <dbReference type="Proteomes" id="UP000199206"/>
    </source>
</evidence>
<dbReference type="InterPro" id="IPR004788">
    <property type="entry name" value="Ribose5P_isomerase_type_A"/>
</dbReference>
<dbReference type="Pfam" id="PF06026">
    <property type="entry name" value="Rib_5-P_isom_A"/>
    <property type="match status" value="1"/>
</dbReference>
<dbReference type="RefSeq" id="WP_093665909.1">
    <property type="nucleotide sequence ID" value="NZ_FOCF01000005.1"/>
</dbReference>
<feature type="binding site" evidence="3">
    <location>
        <begin position="82"/>
        <end position="85"/>
    </location>
    <ligand>
        <name>substrate</name>
    </ligand>
</feature>
<gene>
    <name evidence="3" type="primary">rpiA</name>
    <name evidence="4" type="ORF">SAMN05192583_2380</name>
</gene>
<comment type="similarity">
    <text evidence="3">Belongs to the ribose 5-phosphate isomerase family.</text>
</comment>
<dbReference type="InterPro" id="IPR037171">
    <property type="entry name" value="NagB/RpiA_transferase-like"/>
</dbReference>
<dbReference type="SUPFAM" id="SSF75445">
    <property type="entry name" value="D-ribose-5-phosphate isomerase (RpiA), lid domain"/>
    <property type="match status" value="1"/>
</dbReference>
<dbReference type="NCBIfam" id="TIGR00021">
    <property type="entry name" value="rpiA"/>
    <property type="match status" value="1"/>
</dbReference>
<feature type="active site" description="Proton acceptor" evidence="3">
    <location>
        <position position="104"/>
    </location>
</feature>
<dbReference type="GO" id="GO:0004751">
    <property type="term" value="F:ribose-5-phosphate isomerase activity"/>
    <property type="evidence" value="ECO:0007669"/>
    <property type="project" value="UniProtKB-UniRule"/>
</dbReference>
<dbReference type="EC" id="5.3.1.6" evidence="3"/>
<dbReference type="GO" id="GO:0005829">
    <property type="term" value="C:cytosol"/>
    <property type="evidence" value="ECO:0007669"/>
    <property type="project" value="TreeGrafter"/>
</dbReference>
<evidence type="ECO:0000256" key="3">
    <source>
        <dbReference type="HAMAP-Rule" id="MF_00170"/>
    </source>
</evidence>
<dbReference type="NCBIfam" id="NF001924">
    <property type="entry name" value="PRK00702.1"/>
    <property type="match status" value="1"/>
</dbReference>
<feature type="binding site" evidence="3">
    <location>
        <begin position="95"/>
        <end position="98"/>
    </location>
    <ligand>
        <name>substrate</name>
    </ligand>
</feature>
<keyword evidence="2 3" id="KW-0413">Isomerase</keyword>
<sequence length="227" mass="23516">MQDDDKVAAARAAVAEVRDGMLVGLGTGSTASHAIRLIAEQARAGLRVEAVATSEASATLARSLGLTVLDFATVSRVDLTIDGVDEIDSCCRAVKGAGGAMVREKIVAEASDRMIAIADGTKRVERLGAALLPVEVLPFAAAFVLRHLSGMALAAEVRAAGAKPYWTDQGNLILDCAGLDPEALDDTAQAIDALPGVLGHGLFLREIDAAFIARDGQVEQLLAQTVT</sequence>
<evidence type="ECO:0000256" key="2">
    <source>
        <dbReference type="ARBA" id="ARBA00023235"/>
    </source>
</evidence>
<dbReference type="UniPathway" id="UPA00115">
    <property type="reaction ID" value="UER00412"/>
</dbReference>
<dbReference type="STRING" id="1166340.SAMN05192583_2380"/>
<dbReference type="GO" id="GO:0006014">
    <property type="term" value="P:D-ribose metabolic process"/>
    <property type="evidence" value="ECO:0007669"/>
    <property type="project" value="TreeGrafter"/>
</dbReference>
<evidence type="ECO:0000313" key="4">
    <source>
        <dbReference type="EMBL" id="SEN25400.1"/>
    </source>
</evidence>
<organism evidence="4 5">
    <name type="scientific">Sphingomonas gellani</name>
    <dbReference type="NCBI Taxonomy" id="1166340"/>
    <lineage>
        <taxon>Bacteria</taxon>
        <taxon>Pseudomonadati</taxon>
        <taxon>Pseudomonadota</taxon>
        <taxon>Alphaproteobacteria</taxon>
        <taxon>Sphingomonadales</taxon>
        <taxon>Sphingomonadaceae</taxon>
        <taxon>Sphingomonas</taxon>
    </lineage>
</organism>
<name>A0A1H8F194_9SPHN</name>
<reference evidence="5" key="1">
    <citation type="submission" date="2016-10" db="EMBL/GenBank/DDBJ databases">
        <authorList>
            <person name="Varghese N."/>
            <person name="Submissions S."/>
        </authorList>
    </citation>
    <scope>NUCLEOTIDE SEQUENCE [LARGE SCALE GENOMIC DNA]</scope>
    <source>
        <strain evidence="5">S6-262</strain>
    </source>
</reference>
<feature type="binding site" evidence="3">
    <location>
        <position position="122"/>
    </location>
    <ligand>
        <name>substrate</name>
    </ligand>
</feature>